<dbReference type="NCBIfam" id="TIGR01909">
    <property type="entry name" value="C_GCAxxG_C_C"/>
    <property type="match status" value="1"/>
</dbReference>
<dbReference type="SUPFAM" id="SSF48695">
    <property type="entry name" value="Multiheme cytochromes"/>
    <property type="match status" value="1"/>
</dbReference>
<evidence type="ECO:0000313" key="1">
    <source>
        <dbReference type="EMBL" id="GLI57805.1"/>
    </source>
</evidence>
<organism evidence="1 2">
    <name type="scientific">Propionigenium maris DSM 9537</name>
    <dbReference type="NCBI Taxonomy" id="1123000"/>
    <lineage>
        <taxon>Bacteria</taxon>
        <taxon>Fusobacteriati</taxon>
        <taxon>Fusobacteriota</taxon>
        <taxon>Fusobacteriia</taxon>
        <taxon>Fusobacteriales</taxon>
        <taxon>Fusobacteriaceae</taxon>
        <taxon>Propionigenium</taxon>
    </lineage>
</organism>
<name>A0A9W6GP79_9FUSO</name>
<comment type="caution">
    <text evidence="1">The sequence shown here is derived from an EMBL/GenBank/DDBJ whole genome shotgun (WGS) entry which is preliminary data.</text>
</comment>
<evidence type="ECO:0008006" key="3">
    <source>
        <dbReference type="Google" id="ProtNLM"/>
    </source>
</evidence>
<dbReference type="EMBL" id="BSDY01000025">
    <property type="protein sequence ID" value="GLI57805.1"/>
    <property type="molecule type" value="Genomic_DNA"/>
</dbReference>
<reference evidence="1" key="1">
    <citation type="submission" date="2022-12" db="EMBL/GenBank/DDBJ databases">
        <title>Reference genome sequencing for broad-spectrum identification of bacterial and archaeal isolates by mass spectrometry.</title>
        <authorList>
            <person name="Sekiguchi Y."/>
            <person name="Tourlousse D.M."/>
        </authorList>
    </citation>
    <scope>NUCLEOTIDE SEQUENCE</scope>
    <source>
        <strain evidence="1">10succ1</strain>
    </source>
</reference>
<gene>
    <name evidence="1" type="ORF">PM10SUCC1_33190</name>
</gene>
<protein>
    <recommendedName>
        <fullName evidence="3">C_GCAxxG_C_C family redox protein</fullName>
    </recommendedName>
</protein>
<dbReference type="InterPro" id="IPR010181">
    <property type="entry name" value="CGCAxxGCC_motif"/>
</dbReference>
<dbReference type="InterPro" id="IPR036280">
    <property type="entry name" value="Multihaem_cyt_sf"/>
</dbReference>
<dbReference type="RefSeq" id="WP_281837480.1">
    <property type="nucleotide sequence ID" value="NZ_BSDY01000025.1"/>
</dbReference>
<keyword evidence="2" id="KW-1185">Reference proteome</keyword>
<proteinExistence type="predicted"/>
<dbReference type="AlphaFoldDB" id="A0A9W6GP79"/>
<accession>A0A9W6GP79</accession>
<evidence type="ECO:0000313" key="2">
    <source>
        <dbReference type="Proteomes" id="UP001144471"/>
    </source>
</evidence>
<sequence length="156" mass="17011">MKMEVSVKKIKSDAEGLFRRGEYFCSEAIVSSIRSNFELDMPEEMIAMASGFPVGIGRSKCVCGAISGGIIAIGYFFGRTKGGDSRVEKALALANEMQEEFKKNHKVLCCHIHTKGMDMASGEHKDQCVGFTGEVAEIAANIIVRELGIKNLDLEV</sequence>
<dbReference type="Proteomes" id="UP001144471">
    <property type="component" value="Unassembled WGS sequence"/>
</dbReference>
<dbReference type="Pfam" id="PF09719">
    <property type="entry name" value="C_GCAxxG_C_C"/>
    <property type="match status" value="1"/>
</dbReference>